<reference evidence="1 2" key="1">
    <citation type="submission" date="2024-03" db="EMBL/GenBank/DDBJ databases">
        <title>Phenotype and Genome Characterization of a Sulfate-Reducing Bacterium Pseudodesulfovibrio sp. strain 5S69, isolated from Petroleum Reservoir in Tatarstan (Russia).</title>
        <authorList>
            <person name="Bidzhieva S.K."/>
            <person name="Kadnikov V."/>
            <person name="Tourova T.P."/>
            <person name="Samigullina S.R."/>
            <person name="Sokolova D.S."/>
            <person name="Poltaraus A.B."/>
            <person name="Avtukh A.N."/>
            <person name="Tereshina V.M."/>
            <person name="Mardanov A.V."/>
            <person name="Nazina T.N."/>
        </authorList>
    </citation>
    <scope>NUCLEOTIDE SEQUENCE [LARGE SCALE GENOMIC DNA]</scope>
    <source>
        <strain evidence="1 2">5S69</strain>
    </source>
</reference>
<gene>
    <name evidence="1" type="ORF">V8V93_03675</name>
</gene>
<accession>A0ABZ2IZ56</accession>
<proteinExistence type="predicted"/>
<evidence type="ECO:0000313" key="2">
    <source>
        <dbReference type="Proteomes" id="UP001385389"/>
    </source>
</evidence>
<keyword evidence="2" id="KW-1185">Reference proteome</keyword>
<organism evidence="1 2">
    <name type="scientific">Pseudodesulfovibrio methanolicus</name>
    <dbReference type="NCBI Taxonomy" id="3126690"/>
    <lineage>
        <taxon>Bacteria</taxon>
        <taxon>Pseudomonadati</taxon>
        <taxon>Thermodesulfobacteriota</taxon>
        <taxon>Desulfovibrionia</taxon>
        <taxon>Desulfovibrionales</taxon>
        <taxon>Desulfovibrionaceae</taxon>
    </lineage>
</organism>
<dbReference type="Proteomes" id="UP001385389">
    <property type="component" value="Chromosome"/>
</dbReference>
<dbReference type="RefSeq" id="WP_338669022.1">
    <property type="nucleotide sequence ID" value="NZ_CP146609.1"/>
</dbReference>
<evidence type="ECO:0000313" key="1">
    <source>
        <dbReference type="EMBL" id="WWX23308.1"/>
    </source>
</evidence>
<name>A0ABZ2IZ56_9BACT</name>
<dbReference type="EMBL" id="CP146609">
    <property type="protein sequence ID" value="WWX23308.1"/>
    <property type="molecule type" value="Genomic_DNA"/>
</dbReference>
<sequence length="57" mass="6116">MIASLSMTPLRILAGVLFALLLAAQPTLAASGERAAIFRKYGLPEDRIRHILNADAP</sequence>
<protein>
    <submittedName>
        <fullName evidence="1">Uncharacterized protein</fullName>
    </submittedName>
</protein>